<feature type="transmembrane region" description="Helical" evidence="1">
    <location>
        <begin position="66"/>
        <end position="83"/>
    </location>
</feature>
<dbReference type="EMBL" id="JACCBF010000001">
    <property type="protein sequence ID" value="NYD32594.1"/>
    <property type="molecule type" value="Genomic_DNA"/>
</dbReference>
<dbReference type="AlphaFoldDB" id="A0A852RXL3"/>
<feature type="transmembrane region" description="Helical" evidence="1">
    <location>
        <begin position="122"/>
        <end position="147"/>
    </location>
</feature>
<evidence type="ECO:0000256" key="1">
    <source>
        <dbReference type="SAM" id="Phobius"/>
    </source>
</evidence>
<comment type="caution">
    <text evidence="2">The sequence shown here is derived from an EMBL/GenBank/DDBJ whole genome shotgun (WGS) entry which is preliminary data.</text>
</comment>
<organism evidence="2 3">
    <name type="scientific">Nocardioides kongjuensis</name>
    <dbReference type="NCBI Taxonomy" id="349522"/>
    <lineage>
        <taxon>Bacteria</taxon>
        <taxon>Bacillati</taxon>
        <taxon>Actinomycetota</taxon>
        <taxon>Actinomycetes</taxon>
        <taxon>Propionibacteriales</taxon>
        <taxon>Nocardioidaceae</taxon>
        <taxon>Nocardioides</taxon>
    </lineage>
</organism>
<keyword evidence="3" id="KW-1185">Reference proteome</keyword>
<accession>A0A852RXL3</accession>
<protein>
    <submittedName>
        <fullName evidence="2">Uncharacterized protein</fullName>
    </submittedName>
</protein>
<evidence type="ECO:0000313" key="3">
    <source>
        <dbReference type="Proteomes" id="UP000582231"/>
    </source>
</evidence>
<dbReference type="RefSeq" id="WP_179728748.1">
    <property type="nucleotide sequence ID" value="NZ_BAABEF010000001.1"/>
</dbReference>
<proteinExistence type="predicted"/>
<sequence>MTESAAPYFPPPGPSRRSSMVLRHLASVVLALGLTPVGVLVFDYGAGNYYLERARSFDNSGTTGELLLMLVGAVILVAVAVTARISGLGPVLAGLVWGVAPFVWFLADVRSFFDFTRDLPSAYFWFASPSYLFPLVAVLCFGSGLAGRWRGSLRVAQ</sequence>
<name>A0A852RXL3_9ACTN</name>
<keyword evidence="1" id="KW-0812">Transmembrane</keyword>
<keyword evidence="1" id="KW-1133">Transmembrane helix</keyword>
<reference evidence="2 3" key="1">
    <citation type="submission" date="2020-07" db="EMBL/GenBank/DDBJ databases">
        <title>Sequencing the genomes of 1000 actinobacteria strains.</title>
        <authorList>
            <person name="Klenk H.-P."/>
        </authorList>
    </citation>
    <scope>NUCLEOTIDE SEQUENCE [LARGE SCALE GENOMIC DNA]</scope>
    <source>
        <strain evidence="2 3">DSM 19082</strain>
    </source>
</reference>
<feature type="transmembrane region" description="Helical" evidence="1">
    <location>
        <begin position="90"/>
        <end position="107"/>
    </location>
</feature>
<keyword evidence="1" id="KW-0472">Membrane</keyword>
<gene>
    <name evidence="2" type="ORF">BJ958_004140</name>
</gene>
<evidence type="ECO:0000313" key="2">
    <source>
        <dbReference type="EMBL" id="NYD32594.1"/>
    </source>
</evidence>
<dbReference type="Proteomes" id="UP000582231">
    <property type="component" value="Unassembled WGS sequence"/>
</dbReference>
<feature type="transmembrane region" description="Helical" evidence="1">
    <location>
        <begin position="25"/>
        <end position="46"/>
    </location>
</feature>